<evidence type="ECO:0000256" key="2">
    <source>
        <dbReference type="SAM" id="Phobius"/>
    </source>
</evidence>
<feature type="transmembrane region" description="Helical" evidence="2">
    <location>
        <begin position="368"/>
        <end position="392"/>
    </location>
</feature>
<evidence type="ECO:0000313" key="5">
    <source>
        <dbReference type="Proteomes" id="UP000186857"/>
    </source>
</evidence>
<feature type="transmembrane region" description="Helical" evidence="2">
    <location>
        <begin position="340"/>
        <end position="362"/>
    </location>
</feature>
<feature type="transmembrane region" description="Helical" evidence="2">
    <location>
        <begin position="300"/>
        <end position="319"/>
    </location>
</feature>
<dbReference type="Proteomes" id="UP000186857">
    <property type="component" value="Unassembled WGS sequence"/>
</dbReference>
<feature type="compositionally biased region" description="Low complexity" evidence="1">
    <location>
        <begin position="469"/>
        <end position="496"/>
    </location>
</feature>
<dbReference type="PANTHER" id="PTHR30590">
    <property type="entry name" value="INNER MEMBRANE PROTEIN"/>
    <property type="match status" value="1"/>
</dbReference>
<comment type="caution">
    <text evidence="4">The sequence shown here is derived from an EMBL/GenBank/DDBJ whole genome shotgun (WGS) entry which is preliminary data.</text>
</comment>
<dbReference type="InterPro" id="IPR007349">
    <property type="entry name" value="DUF418"/>
</dbReference>
<feature type="transmembrane region" description="Helical" evidence="2">
    <location>
        <begin position="231"/>
        <end position="248"/>
    </location>
</feature>
<evidence type="ECO:0000313" key="4">
    <source>
        <dbReference type="EMBL" id="OLO43691.1"/>
    </source>
</evidence>
<dbReference type="OrthoDB" id="2388539at2"/>
<name>A0A1Q8V6D1_9ACTO</name>
<gene>
    <name evidence="4" type="ORF">BKH29_09890</name>
</gene>
<proteinExistence type="predicted"/>
<dbReference type="RefSeq" id="WP_075377268.1">
    <property type="nucleotide sequence ID" value="NZ_MSKJ01000023.1"/>
</dbReference>
<dbReference type="EMBL" id="MSKJ01000023">
    <property type="protein sequence ID" value="OLO43691.1"/>
    <property type="molecule type" value="Genomic_DNA"/>
</dbReference>
<feature type="transmembrane region" description="Helical" evidence="2">
    <location>
        <begin position="66"/>
        <end position="83"/>
    </location>
</feature>
<evidence type="ECO:0000259" key="3">
    <source>
        <dbReference type="Pfam" id="PF04235"/>
    </source>
</evidence>
<feature type="domain" description="DUF418" evidence="3">
    <location>
        <begin position="249"/>
        <end position="410"/>
    </location>
</feature>
<keyword evidence="2" id="KW-0812">Transmembrane</keyword>
<sequence length="496" mass="52450">MRMTTSFTGPRGVRYPAPDVARGFMLLLIAVANVPSWNKMPNGAEPPASSVDAWWMFVRALVVDHRAYPLFAMLFGFGLMTMINRRIASGTTSYLSSLPGAQTGREPMPHEAAWAREMATIDAYRLVRRRGWWMLLFGFVHGIVFPGDIIGAYGLVAVLLANLLARKNYGALYLTAGIISVVALGMYLATGTLSAGAAPTTSGEQAISVGAALLWLGGNIVQWLVVLVVQALFALIIPAAVLGARLADTDLITQPERHRRLLVSVGLGGLALGALAALHSALTLVTPMEAWPWDFATKEFFGLAGACGWLALLALYAGGPRPDGRLTGVRRLASAVGRRSMTVYLSQTILFGTIFGIIPLLVTGRRLWVGQATAALIALGVWLAAVVLCVLLEHGGHAGPFETLLRTAVARSEHRRSTPPPPPAVWPGMQPGAWPMMQMGAQPGMPPMQPGMVPVAQPGGQPGVPVPMQPGMVPVAQPGAQPGMAPATQPGSQPAP</sequence>
<dbReference type="AlphaFoldDB" id="A0A1Q8V6D1"/>
<keyword evidence="2" id="KW-0472">Membrane</keyword>
<feature type="transmembrane region" description="Helical" evidence="2">
    <location>
        <begin position="132"/>
        <end position="165"/>
    </location>
</feature>
<dbReference type="InterPro" id="IPR052529">
    <property type="entry name" value="Bact_Transport_Assoc"/>
</dbReference>
<keyword evidence="2" id="KW-1133">Transmembrane helix</keyword>
<dbReference type="PANTHER" id="PTHR30590:SF2">
    <property type="entry name" value="INNER MEMBRANE PROTEIN"/>
    <property type="match status" value="1"/>
</dbReference>
<organism evidence="4 5">
    <name type="scientific">Actinomyces oris</name>
    <dbReference type="NCBI Taxonomy" id="544580"/>
    <lineage>
        <taxon>Bacteria</taxon>
        <taxon>Bacillati</taxon>
        <taxon>Actinomycetota</taxon>
        <taxon>Actinomycetes</taxon>
        <taxon>Actinomycetales</taxon>
        <taxon>Actinomycetaceae</taxon>
        <taxon>Actinomyces</taxon>
    </lineage>
</organism>
<accession>A0A1Q8V6D1</accession>
<dbReference type="Pfam" id="PF04235">
    <property type="entry name" value="DUF418"/>
    <property type="match status" value="1"/>
</dbReference>
<feature type="region of interest" description="Disordered" evidence="1">
    <location>
        <begin position="456"/>
        <end position="496"/>
    </location>
</feature>
<feature type="transmembrane region" description="Helical" evidence="2">
    <location>
        <begin position="171"/>
        <end position="194"/>
    </location>
</feature>
<protein>
    <recommendedName>
        <fullName evidence="3">DUF418 domain-containing protein</fullName>
    </recommendedName>
</protein>
<feature type="transmembrane region" description="Helical" evidence="2">
    <location>
        <begin position="260"/>
        <end position="280"/>
    </location>
</feature>
<evidence type="ECO:0000256" key="1">
    <source>
        <dbReference type="SAM" id="MobiDB-lite"/>
    </source>
</evidence>
<reference evidence="4 5" key="1">
    <citation type="submission" date="2016-12" db="EMBL/GenBank/DDBJ databases">
        <title>Genomic Comparison of strains in the 'Actinomyces naeslundii' Group.</title>
        <authorList>
            <person name="Mughal S.R."/>
            <person name="Do T."/>
            <person name="Gilbert S.C."/>
            <person name="Witherden E.A."/>
            <person name="Didelot X."/>
            <person name="Beighton D."/>
        </authorList>
    </citation>
    <scope>NUCLEOTIDE SEQUENCE [LARGE SCALE GENOMIC DNA]</scope>
    <source>
        <strain evidence="4 5">CCUG 33920</strain>
    </source>
</reference>
<feature type="region of interest" description="Disordered" evidence="1">
    <location>
        <begin position="412"/>
        <end position="431"/>
    </location>
</feature>